<organism evidence="2">
    <name type="scientific">Candidatus Kentrum sp. UNK</name>
    <dbReference type="NCBI Taxonomy" id="2126344"/>
    <lineage>
        <taxon>Bacteria</taxon>
        <taxon>Pseudomonadati</taxon>
        <taxon>Pseudomonadota</taxon>
        <taxon>Gammaproteobacteria</taxon>
        <taxon>Candidatus Kentrum</taxon>
    </lineage>
</organism>
<evidence type="ECO:0000313" key="2">
    <source>
        <dbReference type="EMBL" id="VFK69710.1"/>
    </source>
</evidence>
<evidence type="ECO:0000313" key="1">
    <source>
        <dbReference type="EMBL" id="VFK57893.1"/>
    </source>
</evidence>
<accession>A0A451AUI3</accession>
<reference evidence="2" key="1">
    <citation type="submission" date="2019-02" db="EMBL/GenBank/DDBJ databases">
        <authorList>
            <person name="Gruber-Vodicka R. H."/>
            <person name="Seah K. B. B."/>
        </authorList>
    </citation>
    <scope>NUCLEOTIDE SEQUENCE</scope>
    <source>
        <strain evidence="2">BECK_BY19</strain>
        <strain evidence="1">BECK_BY8</strain>
    </source>
</reference>
<dbReference type="EMBL" id="CAADFZ010000001">
    <property type="protein sequence ID" value="VFK57893.1"/>
    <property type="molecule type" value="Genomic_DNA"/>
</dbReference>
<gene>
    <name evidence="1" type="ORF">BECKUNK1418G_GA0071005_100150</name>
    <name evidence="2" type="ORF">BECKUNK1418H_GA0071006_101817</name>
</gene>
<proteinExistence type="predicted"/>
<protein>
    <submittedName>
        <fullName evidence="2">Uncharacterized protein</fullName>
    </submittedName>
</protein>
<name>A0A451AUI3_9GAMM</name>
<sequence>MTPKTINIYRNILMTPLAILPWCIHRNLPPLLIFFHMTTNALFQTIRPSTNPMIHSVITLTKQEIHMLLAHNQRWPHASTLILSLRNDMTHNARRKLTTPLCINRVDDKPILATKQTHKNQRDKV</sequence>
<dbReference type="AlphaFoldDB" id="A0A451AUI3"/>
<dbReference type="EMBL" id="CAADGD010000018">
    <property type="protein sequence ID" value="VFK69710.1"/>
    <property type="molecule type" value="Genomic_DNA"/>
</dbReference>